<dbReference type="InterPro" id="IPR026960">
    <property type="entry name" value="RVT-Znf"/>
</dbReference>
<dbReference type="Proteomes" id="UP000244336">
    <property type="component" value="Chromosome 4"/>
</dbReference>
<dbReference type="EMBL" id="CM009752">
    <property type="protein sequence ID" value="PUZ61099.1"/>
    <property type="molecule type" value="Genomic_DNA"/>
</dbReference>
<proteinExistence type="predicted"/>
<sequence length="152" mass="17441">MGKMKWPHPVWTADRLLLREWPNNYFYPLCVRNLETAQHLFSVCPITCSIWKSVGDWSRCQHFDPANWPSTDDLPSWFQNITGSLTGTQAEGARSLAILIIWTVWGERNRCIFDDQVKPVSRIIDEIKEAAKLWVSAGAKHLAALVDQPFSE</sequence>
<protein>
    <recommendedName>
        <fullName evidence="1">Reverse transcriptase zinc-binding domain-containing protein</fullName>
    </recommendedName>
</protein>
<gene>
    <name evidence="2" type="ORF">GQ55_4G244700</name>
</gene>
<evidence type="ECO:0000313" key="3">
    <source>
        <dbReference type="Proteomes" id="UP000244336"/>
    </source>
</evidence>
<feature type="domain" description="Reverse transcriptase zinc-binding" evidence="1">
    <location>
        <begin position="7"/>
        <end position="51"/>
    </location>
</feature>
<accession>A0A2T7DZV1</accession>
<reference evidence="2 3" key="1">
    <citation type="submission" date="2018-04" db="EMBL/GenBank/DDBJ databases">
        <title>WGS assembly of Panicum hallii var. hallii HAL2.</title>
        <authorList>
            <person name="Lovell J."/>
            <person name="Jenkins J."/>
            <person name="Lowry D."/>
            <person name="Mamidi S."/>
            <person name="Sreedasyam A."/>
            <person name="Weng X."/>
            <person name="Barry K."/>
            <person name="Bonette J."/>
            <person name="Campitelli B."/>
            <person name="Daum C."/>
            <person name="Gordon S."/>
            <person name="Gould B."/>
            <person name="Lipzen A."/>
            <person name="MacQueen A."/>
            <person name="Palacio-Mejia J."/>
            <person name="Plott C."/>
            <person name="Shakirov E."/>
            <person name="Shu S."/>
            <person name="Yoshinaga Y."/>
            <person name="Zane M."/>
            <person name="Rokhsar D."/>
            <person name="Grimwood J."/>
            <person name="Schmutz J."/>
            <person name="Juenger T."/>
        </authorList>
    </citation>
    <scope>NUCLEOTIDE SEQUENCE [LARGE SCALE GENOMIC DNA]</scope>
    <source>
        <strain evidence="3">cv. HAL2</strain>
    </source>
</reference>
<organism evidence="2 3">
    <name type="scientific">Panicum hallii var. hallii</name>
    <dbReference type="NCBI Taxonomy" id="1504633"/>
    <lineage>
        <taxon>Eukaryota</taxon>
        <taxon>Viridiplantae</taxon>
        <taxon>Streptophyta</taxon>
        <taxon>Embryophyta</taxon>
        <taxon>Tracheophyta</taxon>
        <taxon>Spermatophyta</taxon>
        <taxon>Magnoliopsida</taxon>
        <taxon>Liliopsida</taxon>
        <taxon>Poales</taxon>
        <taxon>Poaceae</taxon>
        <taxon>PACMAD clade</taxon>
        <taxon>Panicoideae</taxon>
        <taxon>Panicodae</taxon>
        <taxon>Paniceae</taxon>
        <taxon>Panicinae</taxon>
        <taxon>Panicum</taxon>
        <taxon>Panicum sect. Panicum</taxon>
    </lineage>
</organism>
<dbReference type="AlphaFoldDB" id="A0A2T7DZV1"/>
<dbReference type="Pfam" id="PF13966">
    <property type="entry name" value="zf-RVT"/>
    <property type="match status" value="1"/>
</dbReference>
<dbReference type="OrthoDB" id="692410at2759"/>
<keyword evidence="3" id="KW-1185">Reference proteome</keyword>
<dbReference type="Gramene" id="PUZ61099">
    <property type="protein sequence ID" value="PUZ61099"/>
    <property type="gene ID" value="GQ55_4G244700"/>
</dbReference>
<name>A0A2T7DZV1_9POAL</name>
<evidence type="ECO:0000313" key="2">
    <source>
        <dbReference type="EMBL" id="PUZ61099.1"/>
    </source>
</evidence>
<evidence type="ECO:0000259" key="1">
    <source>
        <dbReference type="Pfam" id="PF13966"/>
    </source>
</evidence>
<dbReference type="STRING" id="1504633.A0A2T7DZV1"/>